<dbReference type="PANTHER" id="PTHR33840:SF1">
    <property type="entry name" value="TLE1 PHOSPHOLIPASE DOMAIN-CONTAINING PROTEIN"/>
    <property type="match status" value="1"/>
</dbReference>
<evidence type="ECO:0000256" key="1">
    <source>
        <dbReference type="SAM" id="Phobius"/>
    </source>
</evidence>
<protein>
    <submittedName>
        <fullName evidence="3">DUF2235 domain-containing protein</fullName>
    </submittedName>
</protein>
<feature type="transmembrane region" description="Helical" evidence="1">
    <location>
        <begin position="483"/>
        <end position="501"/>
    </location>
</feature>
<name>A0ABT3P017_9PROT</name>
<accession>A0ABT3P017</accession>
<reference evidence="3 4" key="1">
    <citation type="submission" date="2022-10" db="EMBL/GenBank/DDBJ databases">
        <title>Roseococcus glaciei nov., sp. nov., isolated from glacier.</title>
        <authorList>
            <person name="Liu Q."/>
            <person name="Xin Y.-H."/>
        </authorList>
    </citation>
    <scope>NUCLEOTIDE SEQUENCE [LARGE SCALE GENOMIC DNA]</scope>
    <source>
        <strain evidence="3 4">MDT2-1-1</strain>
    </source>
</reference>
<keyword evidence="1" id="KW-0812">Transmembrane</keyword>
<evidence type="ECO:0000259" key="2">
    <source>
        <dbReference type="Pfam" id="PF09994"/>
    </source>
</evidence>
<dbReference type="Proteomes" id="UP001526430">
    <property type="component" value="Unassembled WGS sequence"/>
</dbReference>
<evidence type="ECO:0000313" key="3">
    <source>
        <dbReference type="EMBL" id="MCW8087748.1"/>
    </source>
</evidence>
<comment type="caution">
    <text evidence="3">The sequence shown here is derived from an EMBL/GenBank/DDBJ whole genome shotgun (WGS) entry which is preliminary data.</text>
</comment>
<proteinExistence type="predicted"/>
<keyword evidence="4" id="KW-1185">Reference proteome</keyword>
<dbReference type="RefSeq" id="WP_301591954.1">
    <property type="nucleotide sequence ID" value="NZ_JAPFQI010000021.1"/>
</dbReference>
<dbReference type="EMBL" id="JAPFQI010000021">
    <property type="protein sequence ID" value="MCW8087748.1"/>
    <property type="molecule type" value="Genomic_DNA"/>
</dbReference>
<evidence type="ECO:0000313" key="4">
    <source>
        <dbReference type="Proteomes" id="UP001526430"/>
    </source>
</evidence>
<feature type="transmembrane region" description="Helical" evidence="1">
    <location>
        <begin position="424"/>
        <end position="443"/>
    </location>
</feature>
<dbReference type="InterPro" id="IPR018712">
    <property type="entry name" value="Tle1-like_cat"/>
</dbReference>
<feature type="transmembrane region" description="Helical" evidence="1">
    <location>
        <begin position="566"/>
        <end position="588"/>
    </location>
</feature>
<keyword evidence="1" id="KW-0472">Membrane</keyword>
<sequence>MAKNIVLLSDGTGNSSASLWKTNVRRFYDALDLADPKKPEIPRQFVFYDDGVGSTGFRPFAALAGAFGFGLARNIRELYAFLCRTYEPGDQIYGLGFSRGAFTIRAVAGIISRQGLLPYDGSEESLTRRVAALYRRDRRKRYEDSWSIAGWFWWLRNRLAKAFRPGRPGESDAAQPAGKEVRIRFIGVWDTVDAYGSPFEELTHFIDRYIFPFTFKDADLSKKVDCARQALSLDEERQTFHPRLWNEADEEDPERIRQVWFAGVHADVGGGYPDGSLSYVPLLWMIEAAKKAGLRFSPAILAEQRALADANGPIHDPRRSVGGYYRYRPRDVRALSKQDRGDRPIPGRPLVRIDRPRIHGSVFRRMKDGHDGYAPLGLPACFEVEGEVPTPPGEEPPIAGQQDLAPEFEARKRHAWNLVSLRRAAYYVALFGSLGLVLAPLLLEAGGCSSFNCFLAQPILLLGALLPDFASPSIAALSSNPNYALTCLFLIGAGVWMGSLLKTRIADEMRRVCYGLLPRLRPNAVKEPHGGAAPAAAVPGWLGRIVGRLRESARLQAFSRFMSWKVMPVVTSLGALLLVLVVMNAFLLDILEARGDVCRDANASHIPVNGVAIRHIDTREPCQPLAVLLDGGATYRIRVTLLGGDDAGAGRAWRDGSLAASPRGLEALSLSDRFLMGVASPLRRHLGEPWFRLMARVGEKGIEHYGPDWRLLPEASAAATYEAELTPWQTGPLFLYVNDAMPVFFWRGFYSNNKGAAMVQVEELHRRTTPR</sequence>
<gene>
    <name evidence="3" type="ORF">OF850_19250</name>
</gene>
<feature type="transmembrane region" description="Helical" evidence="1">
    <location>
        <begin position="455"/>
        <end position="477"/>
    </location>
</feature>
<keyword evidence="1" id="KW-1133">Transmembrane helix</keyword>
<organism evidence="3 4">
    <name type="scientific">Sabulicella glaciei</name>
    <dbReference type="NCBI Taxonomy" id="2984948"/>
    <lineage>
        <taxon>Bacteria</taxon>
        <taxon>Pseudomonadati</taxon>
        <taxon>Pseudomonadota</taxon>
        <taxon>Alphaproteobacteria</taxon>
        <taxon>Acetobacterales</taxon>
        <taxon>Acetobacteraceae</taxon>
        <taxon>Sabulicella</taxon>
    </lineage>
</organism>
<dbReference type="Pfam" id="PF09994">
    <property type="entry name" value="T6SS_Tle1-like_cat"/>
    <property type="match status" value="1"/>
</dbReference>
<dbReference type="PANTHER" id="PTHR33840">
    <property type="match status" value="1"/>
</dbReference>
<feature type="domain" description="T6SS Phospholipase effector Tle1-like catalytic" evidence="2">
    <location>
        <begin position="3"/>
        <end position="287"/>
    </location>
</feature>